<reference evidence="8" key="1">
    <citation type="submission" date="2016-01" db="EMBL/GenBank/DDBJ databases">
        <authorList>
            <person name="Mcilroy J.S."/>
            <person name="Karst M S."/>
            <person name="Albertsen M."/>
        </authorList>
    </citation>
    <scope>NUCLEOTIDE SEQUENCE</scope>
    <source>
        <strain evidence="8">Cfx-K</strain>
    </source>
</reference>
<organism evidence="8 9">
    <name type="scientific">Candidatus Promineifilum breve</name>
    <dbReference type="NCBI Taxonomy" id="1806508"/>
    <lineage>
        <taxon>Bacteria</taxon>
        <taxon>Bacillati</taxon>
        <taxon>Chloroflexota</taxon>
        <taxon>Ardenticatenia</taxon>
        <taxon>Candidatus Promineifilales</taxon>
        <taxon>Candidatus Promineifilaceae</taxon>
        <taxon>Candidatus Promineifilum</taxon>
    </lineage>
</organism>
<dbReference type="CDD" id="cd00383">
    <property type="entry name" value="trans_reg_C"/>
    <property type="match status" value="1"/>
</dbReference>
<dbReference type="Proteomes" id="UP000215027">
    <property type="component" value="Chromosome II"/>
</dbReference>
<feature type="DNA-binding region" description="OmpR/PhoB-type" evidence="5">
    <location>
        <begin position="134"/>
        <end position="233"/>
    </location>
</feature>
<dbReference type="InterPro" id="IPR016032">
    <property type="entry name" value="Sig_transdc_resp-reg_C-effctor"/>
</dbReference>
<dbReference type="SUPFAM" id="SSF46894">
    <property type="entry name" value="C-terminal effector domain of the bipartite response regulators"/>
    <property type="match status" value="1"/>
</dbReference>
<feature type="domain" description="OmpR/PhoB-type" evidence="7">
    <location>
        <begin position="134"/>
        <end position="233"/>
    </location>
</feature>
<evidence type="ECO:0000259" key="6">
    <source>
        <dbReference type="PROSITE" id="PS50110"/>
    </source>
</evidence>
<keyword evidence="1 4" id="KW-0597">Phosphoprotein</keyword>
<dbReference type="Pfam" id="PF00486">
    <property type="entry name" value="Trans_reg_C"/>
    <property type="match status" value="1"/>
</dbReference>
<name>A0A160T7B8_9CHLR</name>
<sequence>MMDMARHILIVDDDALMRRSVSLHLEQNGYRAGTAATAEDALALARRDRPDLILLDIGLPGMDGLQAIRHFQRDMDDVPVIFVTARRRELDTILGLEMGADDYITKPFNLDILLAHVKAILRRAERGATGQPPPDALIVGDLHIDPAAHEVTIDGRPIALTAKEFAVLHTLALDAGKVVSTEDILSRVWGAEFMGEPQVVYVNIRWLREKIETDPNQPRRIINVRGVGYKLIPNTPPG</sequence>
<dbReference type="InterPro" id="IPR001789">
    <property type="entry name" value="Sig_transdc_resp-reg_receiver"/>
</dbReference>
<dbReference type="GO" id="GO:0000156">
    <property type="term" value="F:phosphorelay response regulator activity"/>
    <property type="evidence" value="ECO:0007669"/>
    <property type="project" value="TreeGrafter"/>
</dbReference>
<accession>A0A160T7B8</accession>
<dbReference type="EMBL" id="LN890656">
    <property type="protein sequence ID" value="CUS05974.1"/>
    <property type="molecule type" value="Genomic_DNA"/>
</dbReference>
<dbReference type="PROSITE" id="PS51755">
    <property type="entry name" value="OMPR_PHOB"/>
    <property type="match status" value="1"/>
</dbReference>
<dbReference type="PANTHER" id="PTHR48111:SF40">
    <property type="entry name" value="PHOSPHATE REGULON TRANSCRIPTIONAL REGULATORY PROTEIN PHOB"/>
    <property type="match status" value="1"/>
</dbReference>
<protein>
    <submittedName>
        <fullName evidence="8">Transcriptional regulatory protein AfsQ1</fullName>
    </submittedName>
</protein>
<dbReference type="SUPFAM" id="SSF52172">
    <property type="entry name" value="CheY-like"/>
    <property type="match status" value="1"/>
</dbReference>
<dbReference type="SMART" id="SM00862">
    <property type="entry name" value="Trans_reg_C"/>
    <property type="match status" value="1"/>
</dbReference>
<dbReference type="GO" id="GO:0006355">
    <property type="term" value="P:regulation of DNA-templated transcription"/>
    <property type="evidence" value="ECO:0007669"/>
    <property type="project" value="InterPro"/>
</dbReference>
<dbReference type="GO" id="GO:0005829">
    <property type="term" value="C:cytosol"/>
    <property type="evidence" value="ECO:0007669"/>
    <property type="project" value="TreeGrafter"/>
</dbReference>
<dbReference type="InterPro" id="IPR036388">
    <property type="entry name" value="WH-like_DNA-bd_sf"/>
</dbReference>
<feature type="domain" description="Response regulatory" evidence="6">
    <location>
        <begin position="7"/>
        <end position="121"/>
    </location>
</feature>
<dbReference type="InterPro" id="IPR001867">
    <property type="entry name" value="OmpR/PhoB-type_DNA-bd"/>
</dbReference>
<dbReference type="PROSITE" id="PS50110">
    <property type="entry name" value="RESPONSE_REGULATORY"/>
    <property type="match status" value="1"/>
</dbReference>
<dbReference type="RefSeq" id="WP_095045315.1">
    <property type="nucleotide sequence ID" value="NZ_LN890656.1"/>
</dbReference>
<dbReference type="SMART" id="SM00448">
    <property type="entry name" value="REC"/>
    <property type="match status" value="1"/>
</dbReference>
<proteinExistence type="predicted"/>
<dbReference type="FunFam" id="1.10.10.10:FF:000018">
    <property type="entry name" value="DNA-binding response regulator ResD"/>
    <property type="match status" value="1"/>
</dbReference>
<dbReference type="InterPro" id="IPR039420">
    <property type="entry name" value="WalR-like"/>
</dbReference>
<evidence type="ECO:0000313" key="9">
    <source>
        <dbReference type="Proteomes" id="UP000215027"/>
    </source>
</evidence>
<dbReference type="GO" id="GO:0000976">
    <property type="term" value="F:transcription cis-regulatory region binding"/>
    <property type="evidence" value="ECO:0007669"/>
    <property type="project" value="TreeGrafter"/>
</dbReference>
<evidence type="ECO:0000313" key="8">
    <source>
        <dbReference type="EMBL" id="CUS05974.1"/>
    </source>
</evidence>
<evidence type="ECO:0000256" key="3">
    <source>
        <dbReference type="ARBA" id="ARBA00023125"/>
    </source>
</evidence>
<dbReference type="AlphaFoldDB" id="A0A160T7B8"/>
<evidence type="ECO:0000256" key="2">
    <source>
        <dbReference type="ARBA" id="ARBA00023012"/>
    </source>
</evidence>
<dbReference type="Gene3D" id="1.10.10.10">
    <property type="entry name" value="Winged helix-like DNA-binding domain superfamily/Winged helix DNA-binding domain"/>
    <property type="match status" value="1"/>
</dbReference>
<evidence type="ECO:0000256" key="5">
    <source>
        <dbReference type="PROSITE-ProRule" id="PRU01091"/>
    </source>
</evidence>
<evidence type="ECO:0000259" key="7">
    <source>
        <dbReference type="PROSITE" id="PS51755"/>
    </source>
</evidence>
<dbReference type="OrthoDB" id="9792810at2"/>
<keyword evidence="2" id="KW-0902">Two-component regulatory system</keyword>
<dbReference type="Gene3D" id="3.40.50.2300">
    <property type="match status" value="1"/>
</dbReference>
<dbReference type="CDD" id="cd17574">
    <property type="entry name" value="REC_OmpR"/>
    <property type="match status" value="1"/>
</dbReference>
<dbReference type="Gene3D" id="6.10.250.690">
    <property type="match status" value="1"/>
</dbReference>
<evidence type="ECO:0000256" key="4">
    <source>
        <dbReference type="PROSITE-ProRule" id="PRU00169"/>
    </source>
</evidence>
<dbReference type="PANTHER" id="PTHR48111">
    <property type="entry name" value="REGULATOR OF RPOS"/>
    <property type="match status" value="1"/>
</dbReference>
<dbReference type="InterPro" id="IPR011006">
    <property type="entry name" value="CheY-like_superfamily"/>
</dbReference>
<keyword evidence="3 5" id="KW-0238">DNA-binding</keyword>
<dbReference type="KEGG" id="pbf:CFX0092_B0440"/>
<dbReference type="GO" id="GO:0032993">
    <property type="term" value="C:protein-DNA complex"/>
    <property type="evidence" value="ECO:0007669"/>
    <property type="project" value="TreeGrafter"/>
</dbReference>
<keyword evidence="9" id="KW-1185">Reference proteome</keyword>
<gene>
    <name evidence="8" type="primary">afsQ</name>
    <name evidence="8" type="ORF">CFX0092_B0440</name>
</gene>
<evidence type="ECO:0000256" key="1">
    <source>
        <dbReference type="ARBA" id="ARBA00022553"/>
    </source>
</evidence>
<feature type="modified residue" description="4-aspartylphosphate" evidence="4">
    <location>
        <position position="56"/>
    </location>
</feature>
<dbReference type="Pfam" id="PF00072">
    <property type="entry name" value="Response_reg"/>
    <property type="match status" value="1"/>
</dbReference>